<sequence length="512" mass="55569">MFDNVRTNLSRKLGAATFMLGVYLVTGFVHVDAQSSLPTLGDTSDLTTSAERRLGDRIIRELYRDPDYVDDPVMADYVQGIWQPLLSAAKTRGELSIELDERFAWEILLGRDRTVNAFALPGGYLGVHLGLIGVVATRDELASVLAHELSHVTQRHISRLITQQSKQTPLLLGAMVLGALAASKNPGATQALVVGGQALAIQNQLNFSRDMEREADRIGYGLMAPAGFAPQGFVSMFEKLQQANRLNDNGSWPYLRSHPLTTERMADMQSRIPPGAASAPGTAMQVSSEHAMVAARARVLSNPGVDTLRQWIAEPKGSGFQSQPLPRRAGALYAAALASSQLRDGANARLITRQLDDLVRQDAAAHRLARLLVAETELAAGDASAALPSIPDGNNARRPELVLRTQALLRANRPADATQALQTWVATHPKDATVWQLLASTWQAQGQALRAIRAEAEAQAARYDYAAAVDRFKAGQDMARRGGAAVDHIEASIIDTRLRSMESLLREQATER</sequence>
<evidence type="ECO:0000313" key="10">
    <source>
        <dbReference type="Proteomes" id="UP000321485"/>
    </source>
</evidence>
<dbReference type="GO" id="GO:0051603">
    <property type="term" value="P:proteolysis involved in protein catabolic process"/>
    <property type="evidence" value="ECO:0007669"/>
    <property type="project" value="TreeGrafter"/>
</dbReference>
<feature type="domain" description="Peptidase M48" evidence="8">
    <location>
        <begin position="105"/>
        <end position="271"/>
    </location>
</feature>
<keyword evidence="2 9" id="KW-0645">Protease</keyword>
<dbReference type="EMBL" id="VJWE01000011">
    <property type="protein sequence ID" value="TWG39833.1"/>
    <property type="molecule type" value="Genomic_DNA"/>
</dbReference>
<dbReference type="InterPro" id="IPR051156">
    <property type="entry name" value="Mito/Outer_Membr_Metalloprot"/>
</dbReference>
<gene>
    <name evidence="9" type="ORF">ATF69_1705</name>
</gene>
<dbReference type="InterPro" id="IPR011990">
    <property type="entry name" value="TPR-like_helical_dom_sf"/>
</dbReference>
<keyword evidence="7" id="KW-1133">Transmembrane helix</keyword>
<dbReference type="GO" id="GO:0004222">
    <property type="term" value="F:metalloendopeptidase activity"/>
    <property type="evidence" value="ECO:0007669"/>
    <property type="project" value="InterPro"/>
</dbReference>
<keyword evidence="4" id="KW-0378">Hydrolase</keyword>
<evidence type="ECO:0000256" key="6">
    <source>
        <dbReference type="ARBA" id="ARBA00023049"/>
    </source>
</evidence>
<keyword evidence="5" id="KW-0862">Zinc</keyword>
<comment type="cofactor">
    <cofactor evidence="1">
        <name>Zn(2+)</name>
        <dbReference type="ChEBI" id="CHEBI:29105"/>
    </cofactor>
</comment>
<comment type="caution">
    <text evidence="9">The sequence shown here is derived from an EMBL/GenBank/DDBJ whole genome shotgun (WGS) entry which is preliminary data.</text>
</comment>
<evidence type="ECO:0000256" key="1">
    <source>
        <dbReference type="ARBA" id="ARBA00001947"/>
    </source>
</evidence>
<feature type="transmembrane region" description="Helical" evidence="7">
    <location>
        <begin position="12"/>
        <end position="31"/>
    </location>
</feature>
<evidence type="ECO:0000256" key="5">
    <source>
        <dbReference type="ARBA" id="ARBA00022833"/>
    </source>
</evidence>
<evidence type="ECO:0000313" key="9">
    <source>
        <dbReference type="EMBL" id="TWG39833.1"/>
    </source>
</evidence>
<keyword evidence="3" id="KW-0479">Metal-binding</keyword>
<protein>
    <submittedName>
        <fullName evidence="9">Putative Zn-dependent protease</fullName>
    </submittedName>
</protein>
<reference evidence="9 10" key="1">
    <citation type="journal article" date="2015" name="Stand. Genomic Sci.">
        <title>Genomic Encyclopedia of Bacterial and Archaeal Type Strains, Phase III: the genomes of soil and plant-associated and newly described type strains.</title>
        <authorList>
            <person name="Whitman W.B."/>
            <person name="Woyke T."/>
            <person name="Klenk H.P."/>
            <person name="Zhou Y."/>
            <person name="Lilburn T.G."/>
            <person name="Beck B.J."/>
            <person name="De Vos P."/>
            <person name="Vandamme P."/>
            <person name="Eisen J.A."/>
            <person name="Garrity G."/>
            <person name="Hugenholtz P."/>
            <person name="Kyrpides N.C."/>
        </authorList>
    </citation>
    <scope>NUCLEOTIDE SEQUENCE [LARGE SCALE GENOMIC DNA]</scope>
    <source>
        <strain evidence="9 10">DSM 64</strain>
    </source>
</reference>
<dbReference type="PANTHER" id="PTHR22726">
    <property type="entry name" value="METALLOENDOPEPTIDASE OMA1"/>
    <property type="match status" value="1"/>
</dbReference>
<evidence type="ECO:0000256" key="2">
    <source>
        <dbReference type="ARBA" id="ARBA00022670"/>
    </source>
</evidence>
<keyword evidence="7" id="KW-0472">Membrane</keyword>
<accession>A0A561XUP8</accession>
<dbReference type="GO" id="GO:0046872">
    <property type="term" value="F:metal ion binding"/>
    <property type="evidence" value="ECO:0007669"/>
    <property type="project" value="UniProtKB-KW"/>
</dbReference>
<evidence type="ECO:0000256" key="7">
    <source>
        <dbReference type="SAM" id="Phobius"/>
    </source>
</evidence>
<name>A0A561XUP8_ACIDE</name>
<dbReference type="Pfam" id="PF01435">
    <property type="entry name" value="Peptidase_M48"/>
    <property type="match status" value="1"/>
</dbReference>
<dbReference type="AlphaFoldDB" id="A0A561XUP8"/>
<dbReference type="Gene3D" id="3.30.2010.10">
    <property type="entry name" value="Metalloproteases ('zincins'), catalytic domain"/>
    <property type="match status" value="1"/>
</dbReference>
<organism evidence="9 10">
    <name type="scientific">Acidovorax delafieldii</name>
    <name type="common">Pseudomonas delafieldii</name>
    <dbReference type="NCBI Taxonomy" id="47920"/>
    <lineage>
        <taxon>Bacteria</taxon>
        <taxon>Pseudomonadati</taxon>
        <taxon>Pseudomonadota</taxon>
        <taxon>Betaproteobacteria</taxon>
        <taxon>Burkholderiales</taxon>
        <taxon>Comamonadaceae</taxon>
        <taxon>Acidovorax</taxon>
    </lineage>
</organism>
<dbReference type="Proteomes" id="UP000321485">
    <property type="component" value="Unassembled WGS sequence"/>
</dbReference>
<dbReference type="GO" id="GO:0016020">
    <property type="term" value="C:membrane"/>
    <property type="evidence" value="ECO:0007669"/>
    <property type="project" value="TreeGrafter"/>
</dbReference>
<keyword evidence="6" id="KW-0482">Metalloprotease</keyword>
<dbReference type="PANTHER" id="PTHR22726:SF1">
    <property type="entry name" value="METALLOENDOPEPTIDASE OMA1, MITOCHONDRIAL"/>
    <property type="match status" value="1"/>
</dbReference>
<evidence type="ECO:0000256" key="4">
    <source>
        <dbReference type="ARBA" id="ARBA00022801"/>
    </source>
</evidence>
<proteinExistence type="predicted"/>
<dbReference type="InterPro" id="IPR001915">
    <property type="entry name" value="Peptidase_M48"/>
</dbReference>
<keyword evidence="7" id="KW-0812">Transmembrane</keyword>
<dbReference type="SUPFAM" id="SSF48452">
    <property type="entry name" value="TPR-like"/>
    <property type="match status" value="1"/>
</dbReference>
<evidence type="ECO:0000259" key="8">
    <source>
        <dbReference type="Pfam" id="PF01435"/>
    </source>
</evidence>
<evidence type="ECO:0000256" key="3">
    <source>
        <dbReference type="ARBA" id="ARBA00022723"/>
    </source>
</evidence>